<dbReference type="AlphaFoldDB" id="A0A399JFJ9"/>
<dbReference type="EMBL" id="QQXK01000031">
    <property type="protein sequence ID" value="RII41276.1"/>
    <property type="molecule type" value="Genomic_DNA"/>
</dbReference>
<accession>A0A399JFJ9</accession>
<evidence type="ECO:0000313" key="2">
    <source>
        <dbReference type="Proteomes" id="UP000265419"/>
    </source>
</evidence>
<organism evidence="1 2">
    <name type="scientific">Galactobacter valiniphilus</name>
    <dbReference type="NCBI Taxonomy" id="2676122"/>
    <lineage>
        <taxon>Bacteria</taxon>
        <taxon>Bacillati</taxon>
        <taxon>Actinomycetota</taxon>
        <taxon>Actinomycetes</taxon>
        <taxon>Micrococcales</taxon>
        <taxon>Micrococcaceae</taxon>
        <taxon>Galactobacter</taxon>
    </lineage>
</organism>
<comment type="caution">
    <text evidence="1">The sequence shown here is derived from an EMBL/GenBank/DDBJ whole genome shotgun (WGS) entry which is preliminary data.</text>
</comment>
<keyword evidence="2" id="KW-1185">Reference proteome</keyword>
<dbReference type="Proteomes" id="UP000265419">
    <property type="component" value="Unassembled WGS sequence"/>
</dbReference>
<dbReference type="RefSeq" id="WP_119425643.1">
    <property type="nucleotide sequence ID" value="NZ_QQXK01000031.1"/>
</dbReference>
<gene>
    <name evidence="1" type="ORF">DWB68_13500</name>
</gene>
<sequence>MLPHRRLLSFAEDATNDQVLTDLKRSAVVCDRGDTQDSALLAGQKGMAQAAQDAANQKLRVQTKAERSEKRGERCVACAGCTRSLRSNFGTMQNTCT</sequence>
<name>A0A399JFJ9_9MICC</name>
<evidence type="ECO:0000313" key="1">
    <source>
        <dbReference type="EMBL" id="RII41276.1"/>
    </source>
</evidence>
<proteinExistence type="predicted"/>
<reference evidence="1 2" key="1">
    <citation type="submission" date="2018-07" db="EMBL/GenBank/DDBJ databases">
        <title>Arthrobacter sp. nov., isolated from raw cow's milk with high bacterial count.</title>
        <authorList>
            <person name="Hahne J."/>
            <person name="Isele D."/>
            <person name="Lipski A."/>
        </authorList>
    </citation>
    <scope>NUCLEOTIDE SEQUENCE [LARGE SCALE GENOMIC DNA]</scope>
    <source>
        <strain evidence="1 2">JZ R-35</strain>
    </source>
</reference>
<protein>
    <submittedName>
        <fullName evidence="1">Uncharacterized protein</fullName>
    </submittedName>
</protein>